<reference evidence="1 2" key="1">
    <citation type="journal article" date="2018" name="Nat. Biotechnol.">
        <title>A standardized bacterial taxonomy based on genome phylogeny substantially revises the tree of life.</title>
        <authorList>
            <person name="Parks D.H."/>
            <person name="Chuvochina M."/>
            <person name="Waite D.W."/>
            <person name="Rinke C."/>
            <person name="Skarshewski A."/>
            <person name="Chaumeil P.A."/>
            <person name="Hugenholtz P."/>
        </authorList>
    </citation>
    <scope>NUCLEOTIDE SEQUENCE [LARGE SCALE GENOMIC DNA]</scope>
    <source>
        <strain evidence="1">UBA12021</strain>
    </source>
</reference>
<sequence>MHIAPTDLKTPRCADRIPSITIIQREESDMVKAVRELRNWEAAYIREEDLYSNDGGICFVNQNTMCYPSGNSKSDILVRRVHSILHTMDIDTSKAKNNVISREKLATGEYIPVIALKQLMSKLFEPY</sequence>
<comment type="caution">
    <text evidence="1">The sequence shown here is derived from an EMBL/GenBank/DDBJ whole genome shotgun (WGS) entry which is preliminary data.</text>
</comment>
<organism evidence="1 2">
    <name type="scientific">candidate division WWE3 bacterium</name>
    <dbReference type="NCBI Taxonomy" id="2053526"/>
    <lineage>
        <taxon>Bacteria</taxon>
        <taxon>Katanobacteria</taxon>
    </lineage>
</organism>
<gene>
    <name evidence="1" type="ORF">DIU24_00945</name>
</gene>
<dbReference type="AlphaFoldDB" id="A0A656PN60"/>
<protein>
    <submittedName>
        <fullName evidence="1">Uncharacterized protein</fullName>
    </submittedName>
</protein>
<evidence type="ECO:0000313" key="1">
    <source>
        <dbReference type="EMBL" id="HCQ40260.1"/>
    </source>
</evidence>
<name>A0A656PN60_UNCKA</name>
<accession>A0A656PN60</accession>
<evidence type="ECO:0000313" key="2">
    <source>
        <dbReference type="Proteomes" id="UP000262056"/>
    </source>
</evidence>
<dbReference type="Proteomes" id="UP000262056">
    <property type="component" value="Unassembled WGS sequence"/>
</dbReference>
<dbReference type="EMBL" id="DQFB01000003">
    <property type="protein sequence ID" value="HCQ40260.1"/>
    <property type="molecule type" value="Genomic_DNA"/>
</dbReference>
<proteinExistence type="predicted"/>